<evidence type="ECO:0000256" key="2">
    <source>
        <dbReference type="ARBA" id="ARBA00010992"/>
    </source>
</evidence>
<dbReference type="InParanoid" id="A0A194WUB5"/>
<feature type="transmembrane region" description="Helical" evidence="8">
    <location>
        <begin position="269"/>
        <end position="290"/>
    </location>
</feature>
<keyword evidence="6 8" id="KW-0472">Membrane</keyword>
<dbReference type="NCBIfam" id="TIGR00879">
    <property type="entry name" value="SP"/>
    <property type="match status" value="1"/>
</dbReference>
<dbReference type="Gene3D" id="1.20.1250.20">
    <property type="entry name" value="MFS general substrate transporter like domains"/>
    <property type="match status" value="1"/>
</dbReference>
<dbReference type="PROSITE" id="PS50850">
    <property type="entry name" value="MFS"/>
    <property type="match status" value="1"/>
</dbReference>
<dbReference type="PRINTS" id="PR00171">
    <property type="entry name" value="SUGRTRNSPORT"/>
</dbReference>
<name>A0A194WUB5_MOLSC</name>
<dbReference type="AlphaFoldDB" id="A0A194WUB5"/>
<dbReference type="Proteomes" id="UP000070700">
    <property type="component" value="Unassembled WGS sequence"/>
</dbReference>
<dbReference type="FunFam" id="1.20.1250.20:FF:000134">
    <property type="entry name" value="MFS sugar transporter protein"/>
    <property type="match status" value="1"/>
</dbReference>
<dbReference type="GO" id="GO:0016020">
    <property type="term" value="C:membrane"/>
    <property type="evidence" value="ECO:0007669"/>
    <property type="project" value="UniProtKB-SubCell"/>
</dbReference>
<dbReference type="EMBL" id="KQ947426">
    <property type="protein sequence ID" value="KUJ11555.1"/>
    <property type="molecule type" value="Genomic_DNA"/>
</dbReference>
<gene>
    <name evidence="10" type="ORF">LY89DRAFT_758259</name>
</gene>
<dbReference type="GO" id="GO:0005351">
    <property type="term" value="F:carbohydrate:proton symporter activity"/>
    <property type="evidence" value="ECO:0007669"/>
    <property type="project" value="TreeGrafter"/>
</dbReference>
<dbReference type="InterPro" id="IPR036259">
    <property type="entry name" value="MFS_trans_sf"/>
</dbReference>
<evidence type="ECO:0000256" key="8">
    <source>
        <dbReference type="SAM" id="Phobius"/>
    </source>
</evidence>
<accession>A0A194WUB5</accession>
<feature type="domain" description="Major facilitator superfamily (MFS) profile" evidence="9">
    <location>
        <begin position="17"/>
        <end position="467"/>
    </location>
</feature>
<evidence type="ECO:0000256" key="7">
    <source>
        <dbReference type="RuleBase" id="RU003346"/>
    </source>
</evidence>
<evidence type="ECO:0000313" key="10">
    <source>
        <dbReference type="EMBL" id="KUJ11555.1"/>
    </source>
</evidence>
<dbReference type="OrthoDB" id="6612291at2759"/>
<dbReference type="InterPro" id="IPR005829">
    <property type="entry name" value="Sugar_transporter_CS"/>
</dbReference>
<feature type="transmembrane region" description="Helical" evidence="8">
    <location>
        <begin position="64"/>
        <end position="83"/>
    </location>
</feature>
<feature type="transmembrane region" description="Helical" evidence="8">
    <location>
        <begin position="90"/>
        <end position="109"/>
    </location>
</feature>
<dbReference type="PANTHER" id="PTHR48022:SF23">
    <property type="entry name" value="MAJOR FACILITATOR SUPERFAMILY (MFS) PROFILE DOMAIN-CONTAINING PROTEIN"/>
    <property type="match status" value="1"/>
</dbReference>
<dbReference type="RefSeq" id="XP_018065910.1">
    <property type="nucleotide sequence ID" value="XM_018221432.1"/>
</dbReference>
<proteinExistence type="inferred from homology"/>
<evidence type="ECO:0000256" key="1">
    <source>
        <dbReference type="ARBA" id="ARBA00004141"/>
    </source>
</evidence>
<dbReference type="InterPro" id="IPR020846">
    <property type="entry name" value="MFS_dom"/>
</dbReference>
<feature type="transmembrane region" description="Helical" evidence="8">
    <location>
        <begin position="339"/>
        <end position="359"/>
    </location>
</feature>
<reference evidence="10 11" key="1">
    <citation type="submission" date="2015-10" db="EMBL/GenBank/DDBJ databases">
        <title>Full genome of DAOMC 229536 Phialocephala scopiformis, a fungal endophyte of spruce producing the potent anti-insectan compound rugulosin.</title>
        <authorList>
            <consortium name="DOE Joint Genome Institute"/>
            <person name="Walker A.K."/>
            <person name="Frasz S.L."/>
            <person name="Seifert K.A."/>
            <person name="Miller J.D."/>
            <person name="Mondo S.J."/>
            <person name="Labutti K."/>
            <person name="Lipzen A."/>
            <person name="Dockter R."/>
            <person name="Kennedy M."/>
            <person name="Grigoriev I.V."/>
            <person name="Spatafora J.W."/>
        </authorList>
    </citation>
    <scope>NUCLEOTIDE SEQUENCE [LARGE SCALE GENOMIC DNA]</scope>
    <source>
        <strain evidence="10 11">CBS 120377</strain>
    </source>
</reference>
<organism evidence="10 11">
    <name type="scientific">Mollisia scopiformis</name>
    <name type="common">Conifer needle endophyte fungus</name>
    <name type="synonym">Phialocephala scopiformis</name>
    <dbReference type="NCBI Taxonomy" id="149040"/>
    <lineage>
        <taxon>Eukaryota</taxon>
        <taxon>Fungi</taxon>
        <taxon>Dikarya</taxon>
        <taxon>Ascomycota</taxon>
        <taxon>Pezizomycotina</taxon>
        <taxon>Leotiomycetes</taxon>
        <taxon>Helotiales</taxon>
        <taxon>Mollisiaceae</taxon>
        <taxon>Mollisia</taxon>
    </lineage>
</organism>
<feature type="transmembrane region" description="Helical" evidence="8">
    <location>
        <begin position="150"/>
        <end position="168"/>
    </location>
</feature>
<feature type="transmembrane region" description="Helical" evidence="8">
    <location>
        <begin position="379"/>
        <end position="401"/>
    </location>
</feature>
<protein>
    <submittedName>
        <fullName evidence="10">General substrate transporter</fullName>
    </submittedName>
</protein>
<comment type="similarity">
    <text evidence="2 7">Belongs to the major facilitator superfamily. Sugar transporter (TC 2.A.1.1) family.</text>
</comment>
<feature type="transmembrane region" description="Helical" evidence="8">
    <location>
        <begin position="310"/>
        <end position="332"/>
    </location>
</feature>
<dbReference type="GeneID" id="28831158"/>
<evidence type="ECO:0000256" key="5">
    <source>
        <dbReference type="ARBA" id="ARBA00022989"/>
    </source>
</evidence>
<feature type="transmembrane region" description="Helical" evidence="8">
    <location>
        <begin position="413"/>
        <end position="433"/>
    </location>
</feature>
<keyword evidence="5 8" id="KW-1133">Transmembrane helix</keyword>
<feature type="transmembrane region" description="Helical" evidence="8">
    <location>
        <begin position="188"/>
        <end position="206"/>
    </location>
</feature>
<dbReference type="InterPro" id="IPR005828">
    <property type="entry name" value="MFS_sugar_transport-like"/>
</dbReference>
<feature type="transmembrane region" description="Helical" evidence="8">
    <location>
        <begin position="115"/>
        <end position="138"/>
    </location>
</feature>
<dbReference type="KEGG" id="psco:LY89DRAFT_758259"/>
<keyword evidence="4 8" id="KW-0812">Transmembrane</keyword>
<keyword evidence="3 7" id="KW-0813">Transport</keyword>
<feature type="transmembrane region" description="Helical" evidence="8">
    <location>
        <begin position="445"/>
        <end position="463"/>
    </location>
</feature>
<evidence type="ECO:0000256" key="3">
    <source>
        <dbReference type="ARBA" id="ARBA00022448"/>
    </source>
</evidence>
<evidence type="ECO:0000256" key="6">
    <source>
        <dbReference type="ARBA" id="ARBA00023136"/>
    </source>
</evidence>
<dbReference type="InterPro" id="IPR050360">
    <property type="entry name" value="MFS_Sugar_Transporters"/>
</dbReference>
<evidence type="ECO:0000259" key="9">
    <source>
        <dbReference type="PROSITE" id="PS50850"/>
    </source>
</evidence>
<evidence type="ECO:0000256" key="4">
    <source>
        <dbReference type="ARBA" id="ARBA00022692"/>
    </source>
</evidence>
<sequence>MLPTLKLLSKHRAAVGVAAVASTAFALFGYDTTIAGGVIALKSFQVEFKLSTNAVKSADISSNVVALLNSGAFFGALAPALLSRYIGRKVLMTIAACFMLLGGTLQTSAQPPSISMIYGGRVISGFGVGIVSSLIPMYIAETAPKQLRGLLMSFTELSLVLGSMVAYWTVYGCSLHLKPTSKQWRVPLSLQVVLGAIILSGSFIIVESPRWLGKQDQWDEAAKALQWLRGASSSEEVRVELAEIRAQIEEEIKATSGRSIKELFQRQNLFRLFWACGIMVLAVGTGQTAILYYAPTVFKQIGFTGQNPGLLASGVFTVVKVVATILFLTLVVQNFKRKHLFLFGSALMAIMLFTLGALLKTHPPITGHAANNSSSGRTMMATIYIYIIGFTVSWGPLSWVYVGEIFPTRIRDYGMAIAVMVIWFFNFVISKWTPLIFLNLTWKTWMLFGSFNAIGFIFAIFLPETKGLSLEEMDVLFGLVDESTRRLDIEEHLGVITDTTMIGMEKGT</sequence>
<comment type="subcellular location">
    <subcellularLocation>
        <location evidence="1">Membrane</location>
        <topology evidence="1">Multi-pass membrane protein</topology>
    </subcellularLocation>
</comment>
<dbReference type="Pfam" id="PF00083">
    <property type="entry name" value="Sugar_tr"/>
    <property type="match status" value="1"/>
</dbReference>
<dbReference type="PROSITE" id="PS00217">
    <property type="entry name" value="SUGAR_TRANSPORT_2"/>
    <property type="match status" value="1"/>
</dbReference>
<keyword evidence="11" id="KW-1185">Reference proteome</keyword>
<evidence type="ECO:0000313" key="11">
    <source>
        <dbReference type="Proteomes" id="UP000070700"/>
    </source>
</evidence>
<dbReference type="InterPro" id="IPR003663">
    <property type="entry name" value="Sugar/inositol_transpt"/>
</dbReference>
<dbReference type="PANTHER" id="PTHR48022">
    <property type="entry name" value="PLASTIDIC GLUCOSE TRANSPORTER 4"/>
    <property type="match status" value="1"/>
</dbReference>
<dbReference type="SUPFAM" id="SSF103473">
    <property type="entry name" value="MFS general substrate transporter"/>
    <property type="match status" value="1"/>
</dbReference>